<dbReference type="NCBIfam" id="TIGR00046">
    <property type="entry name" value="RsmE family RNA methyltransferase"/>
    <property type="match status" value="1"/>
</dbReference>
<protein>
    <recommendedName>
        <fullName evidence="10">Ribosomal RNA small subunit methyltransferase E</fullName>
        <ecNumber evidence="10">2.1.1.193</ecNumber>
    </recommendedName>
</protein>
<evidence type="ECO:0000256" key="8">
    <source>
        <dbReference type="ARBA" id="ARBA00025699"/>
    </source>
</evidence>
<dbReference type="Gene3D" id="3.40.1280.10">
    <property type="match status" value="1"/>
</dbReference>
<dbReference type="PANTHER" id="PTHR30027:SF3">
    <property type="entry name" value="16S RRNA (URACIL(1498)-N(3))-METHYLTRANSFERASE"/>
    <property type="match status" value="1"/>
</dbReference>
<organism evidence="12 13">
    <name type="scientific">Treponema bryantii</name>
    <dbReference type="NCBI Taxonomy" id="163"/>
    <lineage>
        <taxon>Bacteria</taxon>
        <taxon>Pseudomonadati</taxon>
        <taxon>Spirochaetota</taxon>
        <taxon>Spirochaetia</taxon>
        <taxon>Spirochaetales</taxon>
        <taxon>Treponemataceae</taxon>
        <taxon>Treponema</taxon>
    </lineage>
</organism>
<dbReference type="InterPro" id="IPR029026">
    <property type="entry name" value="tRNA_m1G_MTases_N"/>
</dbReference>
<keyword evidence="4 10" id="KW-0698">rRNA processing</keyword>
<comment type="catalytic activity">
    <reaction evidence="9 10">
        <text>uridine(1498) in 16S rRNA + S-adenosyl-L-methionine = N(3)-methyluridine(1498) in 16S rRNA + S-adenosyl-L-homocysteine + H(+)</text>
        <dbReference type="Rhea" id="RHEA:42920"/>
        <dbReference type="Rhea" id="RHEA-COMP:10283"/>
        <dbReference type="Rhea" id="RHEA-COMP:10284"/>
        <dbReference type="ChEBI" id="CHEBI:15378"/>
        <dbReference type="ChEBI" id="CHEBI:57856"/>
        <dbReference type="ChEBI" id="CHEBI:59789"/>
        <dbReference type="ChEBI" id="CHEBI:65315"/>
        <dbReference type="ChEBI" id="CHEBI:74502"/>
        <dbReference type="EC" id="2.1.1.193"/>
    </reaction>
</comment>
<comment type="similarity">
    <text evidence="2 10">Belongs to the RNA methyltransferase RsmE family.</text>
</comment>
<dbReference type="InterPro" id="IPR006700">
    <property type="entry name" value="RsmE"/>
</dbReference>
<evidence type="ECO:0000313" key="12">
    <source>
        <dbReference type="EMBL" id="SFI45258.1"/>
    </source>
</evidence>
<evidence type="ECO:0000256" key="2">
    <source>
        <dbReference type="ARBA" id="ARBA00005528"/>
    </source>
</evidence>
<keyword evidence="6 10" id="KW-0808">Transferase</keyword>
<keyword evidence="7 10" id="KW-0949">S-adenosyl-L-methionine</keyword>
<accession>A0A1I3IB96</accession>
<dbReference type="GO" id="GO:0005737">
    <property type="term" value="C:cytoplasm"/>
    <property type="evidence" value="ECO:0007669"/>
    <property type="project" value="UniProtKB-SubCell"/>
</dbReference>
<comment type="subcellular location">
    <subcellularLocation>
        <location evidence="1 10">Cytoplasm</location>
    </subcellularLocation>
</comment>
<dbReference type="InterPro" id="IPR015947">
    <property type="entry name" value="PUA-like_sf"/>
</dbReference>
<dbReference type="AlphaFoldDB" id="A0A1I3IB96"/>
<feature type="domain" description="Ribosomal RNA small subunit methyltransferase E methyltransferase" evidence="11">
    <location>
        <begin position="98"/>
        <end position="286"/>
    </location>
</feature>
<reference evidence="13" key="1">
    <citation type="submission" date="2016-10" db="EMBL/GenBank/DDBJ databases">
        <authorList>
            <person name="Varghese N."/>
            <person name="Submissions S."/>
        </authorList>
    </citation>
    <scope>NUCLEOTIDE SEQUENCE [LARGE SCALE GENOMIC DNA]</scope>
    <source>
        <strain evidence="13">XBD1002</strain>
    </source>
</reference>
<dbReference type="GO" id="GO:0070475">
    <property type="term" value="P:rRNA base methylation"/>
    <property type="evidence" value="ECO:0007669"/>
    <property type="project" value="TreeGrafter"/>
</dbReference>
<dbReference type="Proteomes" id="UP000182737">
    <property type="component" value="Unassembled WGS sequence"/>
</dbReference>
<dbReference type="SUPFAM" id="SSF75217">
    <property type="entry name" value="alpha/beta knot"/>
    <property type="match status" value="1"/>
</dbReference>
<dbReference type="OrthoDB" id="9815641at2"/>
<evidence type="ECO:0000256" key="6">
    <source>
        <dbReference type="ARBA" id="ARBA00022679"/>
    </source>
</evidence>
<keyword evidence="3 10" id="KW-0963">Cytoplasm</keyword>
<name>A0A1I3IB96_9SPIR</name>
<sequence length="293" mass="31991">MRQLIIEKGKEKNGLINLDGKDYRYLRQVLRVRNGDMISVRLPDGSLKNATVAKIDESARCVTLQICADTASGADKSITRGVQADEIAGDAVNGAQEVEYWLFQFLPRPQKFELIVRQATECGVAVIIPVVGEYTEKSSAQALMGAKRERLERIVREARQQSGSPVDTKVMEPMSLEKAIELWGAGDTVVEPAVPEPGRRVETTVERGDVAFVLSERGDCDGNLRKVVEAADGKIKRAAIAVGSEGGISPEEVKLLEEKGLFVPIHFAVNILRCETAALYGIAAVQNEINESK</sequence>
<evidence type="ECO:0000256" key="4">
    <source>
        <dbReference type="ARBA" id="ARBA00022552"/>
    </source>
</evidence>
<dbReference type="EMBL" id="FORI01000001">
    <property type="protein sequence ID" value="SFI45258.1"/>
    <property type="molecule type" value="Genomic_DNA"/>
</dbReference>
<evidence type="ECO:0000313" key="13">
    <source>
        <dbReference type="Proteomes" id="UP000182737"/>
    </source>
</evidence>
<evidence type="ECO:0000259" key="11">
    <source>
        <dbReference type="Pfam" id="PF04452"/>
    </source>
</evidence>
<dbReference type="SUPFAM" id="SSF88697">
    <property type="entry name" value="PUA domain-like"/>
    <property type="match status" value="1"/>
</dbReference>
<gene>
    <name evidence="12" type="ORF">SAMN04487775_101471</name>
</gene>
<keyword evidence="5 10" id="KW-0489">Methyltransferase</keyword>
<dbReference type="EC" id="2.1.1.193" evidence="10"/>
<dbReference type="Pfam" id="PF04452">
    <property type="entry name" value="Methyltrans_RNA"/>
    <property type="match status" value="1"/>
</dbReference>
<dbReference type="CDD" id="cd18084">
    <property type="entry name" value="RsmE-like"/>
    <property type="match status" value="1"/>
</dbReference>
<evidence type="ECO:0000256" key="10">
    <source>
        <dbReference type="PIRNR" id="PIRNR015601"/>
    </source>
</evidence>
<proteinExistence type="inferred from homology"/>
<evidence type="ECO:0000256" key="3">
    <source>
        <dbReference type="ARBA" id="ARBA00022490"/>
    </source>
</evidence>
<dbReference type="InterPro" id="IPR029028">
    <property type="entry name" value="Alpha/beta_knot_MTases"/>
</dbReference>
<evidence type="ECO:0000256" key="5">
    <source>
        <dbReference type="ARBA" id="ARBA00022603"/>
    </source>
</evidence>
<dbReference type="GO" id="GO:0070042">
    <property type="term" value="F:rRNA (uridine-N3-)-methyltransferase activity"/>
    <property type="evidence" value="ECO:0007669"/>
    <property type="project" value="TreeGrafter"/>
</dbReference>
<evidence type="ECO:0000256" key="9">
    <source>
        <dbReference type="ARBA" id="ARBA00047944"/>
    </source>
</evidence>
<dbReference type="PIRSF" id="PIRSF015601">
    <property type="entry name" value="MTase_slr0722"/>
    <property type="match status" value="1"/>
</dbReference>
<evidence type="ECO:0000256" key="1">
    <source>
        <dbReference type="ARBA" id="ARBA00004496"/>
    </source>
</evidence>
<dbReference type="PANTHER" id="PTHR30027">
    <property type="entry name" value="RIBOSOMAL RNA SMALL SUBUNIT METHYLTRANSFERASE E"/>
    <property type="match status" value="1"/>
</dbReference>
<evidence type="ECO:0000256" key="7">
    <source>
        <dbReference type="ARBA" id="ARBA00022691"/>
    </source>
</evidence>
<comment type="function">
    <text evidence="8 10">Specifically methylates the N3 position of the uracil ring of uridine 1498 (m3U1498) in 16S rRNA. Acts on the fully assembled 30S ribosomal subunit.</text>
</comment>
<dbReference type="InterPro" id="IPR046886">
    <property type="entry name" value="RsmE_MTase_dom"/>
</dbReference>
<keyword evidence="13" id="KW-1185">Reference proteome</keyword>
<dbReference type="RefSeq" id="WP_074930093.1">
    <property type="nucleotide sequence ID" value="NZ_FORI01000001.1"/>
</dbReference>